<dbReference type="Proteomes" id="UP000828390">
    <property type="component" value="Unassembled WGS sequence"/>
</dbReference>
<gene>
    <name evidence="1" type="ORF">DPMN_077101</name>
</gene>
<evidence type="ECO:0000313" key="2">
    <source>
        <dbReference type="Proteomes" id="UP000828390"/>
    </source>
</evidence>
<organism evidence="1 2">
    <name type="scientific">Dreissena polymorpha</name>
    <name type="common">Zebra mussel</name>
    <name type="synonym">Mytilus polymorpha</name>
    <dbReference type="NCBI Taxonomy" id="45954"/>
    <lineage>
        <taxon>Eukaryota</taxon>
        <taxon>Metazoa</taxon>
        <taxon>Spiralia</taxon>
        <taxon>Lophotrochozoa</taxon>
        <taxon>Mollusca</taxon>
        <taxon>Bivalvia</taxon>
        <taxon>Autobranchia</taxon>
        <taxon>Heteroconchia</taxon>
        <taxon>Euheterodonta</taxon>
        <taxon>Imparidentia</taxon>
        <taxon>Neoheterodontei</taxon>
        <taxon>Myida</taxon>
        <taxon>Dreissenoidea</taxon>
        <taxon>Dreissenidae</taxon>
        <taxon>Dreissena</taxon>
    </lineage>
</organism>
<comment type="caution">
    <text evidence="1">The sequence shown here is derived from an EMBL/GenBank/DDBJ whole genome shotgun (WGS) entry which is preliminary data.</text>
</comment>
<dbReference type="EMBL" id="JAIWYP010000015">
    <property type="protein sequence ID" value="KAH3702099.1"/>
    <property type="molecule type" value="Genomic_DNA"/>
</dbReference>
<evidence type="ECO:0000313" key="1">
    <source>
        <dbReference type="EMBL" id="KAH3702099.1"/>
    </source>
</evidence>
<sequence>MQGGWSYEWLRSLLIKLSSLDNPVKCELWDFVFQSSEEARGKKFHTYDVDF</sequence>
<dbReference type="AlphaFoldDB" id="A0A9D3YNN2"/>
<proteinExistence type="predicted"/>
<protein>
    <submittedName>
        <fullName evidence="1">Uncharacterized protein</fullName>
    </submittedName>
</protein>
<name>A0A9D3YNN2_DREPO</name>
<reference evidence="1" key="1">
    <citation type="journal article" date="2019" name="bioRxiv">
        <title>The Genome of the Zebra Mussel, Dreissena polymorpha: A Resource for Invasive Species Research.</title>
        <authorList>
            <person name="McCartney M.A."/>
            <person name="Auch B."/>
            <person name="Kono T."/>
            <person name="Mallez S."/>
            <person name="Zhang Y."/>
            <person name="Obille A."/>
            <person name="Becker A."/>
            <person name="Abrahante J.E."/>
            <person name="Garbe J."/>
            <person name="Badalamenti J.P."/>
            <person name="Herman A."/>
            <person name="Mangelson H."/>
            <person name="Liachko I."/>
            <person name="Sullivan S."/>
            <person name="Sone E.D."/>
            <person name="Koren S."/>
            <person name="Silverstein K.A.T."/>
            <person name="Beckman K.B."/>
            <person name="Gohl D.M."/>
        </authorList>
    </citation>
    <scope>NUCLEOTIDE SEQUENCE</scope>
    <source>
        <strain evidence="1">Duluth1</strain>
        <tissue evidence="1">Whole animal</tissue>
    </source>
</reference>
<accession>A0A9D3YNN2</accession>
<reference evidence="1" key="2">
    <citation type="submission" date="2020-11" db="EMBL/GenBank/DDBJ databases">
        <authorList>
            <person name="McCartney M.A."/>
            <person name="Auch B."/>
            <person name="Kono T."/>
            <person name="Mallez S."/>
            <person name="Becker A."/>
            <person name="Gohl D.M."/>
            <person name="Silverstein K.A.T."/>
            <person name="Koren S."/>
            <person name="Bechman K.B."/>
            <person name="Herman A."/>
            <person name="Abrahante J.E."/>
            <person name="Garbe J."/>
        </authorList>
    </citation>
    <scope>NUCLEOTIDE SEQUENCE</scope>
    <source>
        <strain evidence="1">Duluth1</strain>
        <tissue evidence="1">Whole animal</tissue>
    </source>
</reference>
<keyword evidence="2" id="KW-1185">Reference proteome</keyword>